<keyword evidence="4 8" id="KW-0812">Transmembrane</keyword>
<dbReference type="Proteomes" id="UP000037904">
    <property type="component" value="Unassembled WGS sequence"/>
</dbReference>
<feature type="transmembrane region" description="Helical" evidence="8">
    <location>
        <begin position="91"/>
        <end position="110"/>
    </location>
</feature>
<feature type="transmembrane region" description="Helical" evidence="8">
    <location>
        <begin position="63"/>
        <end position="85"/>
    </location>
</feature>
<dbReference type="AlphaFoldDB" id="A0A0M9EQ77"/>
<keyword evidence="6 8" id="KW-0472">Membrane</keyword>
<evidence type="ECO:0000313" key="10">
    <source>
        <dbReference type="Proteomes" id="UP000037904"/>
    </source>
</evidence>
<dbReference type="PANTHER" id="PTHR31645:SF3">
    <property type="entry name" value="OLIGOPEPTIDE TRANSPORTER"/>
    <property type="match status" value="1"/>
</dbReference>
<dbReference type="InterPro" id="IPR045035">
    <property type="entry name" value="YSL-like"/>
</dbReference>
<accession>A0A0M9EQ77</accession>
<name>A0A0M9EQ77_FUSLA</name>
<evidence type="ECO:0000256" key="7">
    <source>
        <dbReference type="SAM" id="MobiDB-lite"/>
    </source>
</evidence>
<feature type="region of interest" description="Disordered" evidence="7">
    <location>
        <begin position="1"/>
        <end position="39"/>
    </location>
</feature>
<dbReference type="EMBL" id="JXCE01000428">
    <property type="protein sequence ID" value="KPA37362.1"/>
    <property type="molecule type" value="Genomic_DNA"/>
</dbReference>
<evidence type="ECO:0000256" key="8">
    <source>
        <dbReference type="SAM" id="Phobius"/>
    </source>
</evidence>
<keyword evidence="5 8" id="KW-1133">Transmembrane helix</keyword>
<evidence type="ECO:0000256" key="6">
    <source>
        <dbReference type="ARBA" id="ARBA00023136"/>
    </source>
</evidence>
<keyword evidence="3" id="KW-0813">Transport</keyword>
<evidence type="ECO:0000256" key="1">
    <source>
        <dbReference type="ARBA" id="ARBA00004141"/>
    </source>
</evidence>
<comment type="similarity">
    <text evidence="2">Belongs to the oligopeptide OPT transporter family.</text>
</comment>
<sequence>MVAETVVPERLPADSLQPGYDEKEPHNIDMDLKSEADSEDERITDLFSSFPPAKGVEHEPNPLTARAVIVGIVLGSLVNASNVYLGLKTGFTFPATMFGAIFGYGFILMLTKALPNVPLLGGKFGPQENSIV</sequence>
<comment type="caution">
    <text evidence="9">The sequence shown here is derived from an EMBL/GenBank/DDBJ whole genome shotgun (WGS) entry which is preliminary data.</text>
</comment>
<dbReference type="InterPro" id="IPR004813">
    <property type="entry name" value="OPT"/>
</dbReference>
<keyword evidence="10" id="KW-1185">Reference proteome</keyword>
<reference evidence="9 10" key="1">
    <citation type="submission" date="2015-04" db="EMBL/GenBank/DDBJ databases">
        <title>The draft genome sequence of Fusarium langsethiae, a T-2/HT-2 mycotoxin producer.</title>
        <authorList>
            <person name="Lysoe E."/>
            <person name="Divon H.H."/>
            <person name="Terzi V."/>
            <person name="Orru L."/>
            <person name="Lamontanara A."/>
            <person name="Kolseth A.-K."/>
            <person name="Frandsen R.J."/>
            <person name="Nielsen K."/>
            <person name="Thrane U."/>
        </authorList>
    </citation>
    <scope>NUCLEOTIDE SEQUENCE [LARGE SCALE GENOMIC DNA]</scope>
    <source>
        <strain evidence="9 10">Fl201059</strain>
    </source>
</reference>
<proteinExistence type="inferred from homology"/>
<dbReference type="GO" id="GO:0000329">
    <property type="term" value="C:fungal-type vacuole membrane"/>
    <property type="evidence" value="ECO:0007669"/>
    <property type="project" value="TreeGrafter"/>
</dbReference>
<evidence type="ECO:0000256" key="3">
    <source>
        <dbReference type="ARBA" id="ARBA00022448"/>
    </source>
</evidence>
<dbReference type="GO" id="GO:0035673">
    <property type="term" value="F:oligopeptide transmembrane transporter activity"/>
    <property type="evidence" value="ECO:0007669"/>
    <property type="project" value="InterPro"/>
</dbReference>
<evidence type="ECO:0000256" key="4">
    <source>
        <dbReference type="ARBA" id="ARBA00022692"/>
    </source>
</evidence>
<dbReference type="PANTHER" id="PTHR31645">
    <property type="entry name" value="OLIGOPEPTIDE TRANSPORTER YGL114W-RELATED"/>
    <property type="match status" value="1"/>
</dbReference>
<gene>
    <name evidence="9" type="ORF">FLAG1_09827</name>
</gene>
<dbReference type="Pfam" id="PF03169">
    <property type="entry name" value="OPT"/>
    <property type="match status" value="1"/>
</dbReference>
<comment type="subcellular location">
    <subcellularLocation>
        <location evidence="1">Membrane</location>
        <topology evidence="1">Multi-pass membrane protein</topology>
    </subcellularLocation>
</comment>
<evidence type="ECO:0000313" key="9">
    <source>
        <dbReference type="EMBL" id="KPA37362.1"/>
    </source>
</evidence>
<organism evidence="9 10">
    <name type="scientific">Fusarium langsethiae</name>
    <dbReference type="NCBI Taxonomy" id="179993"/>
    <lineage>
        <taxon>Eukaryota</taxon>
        <taxon>Fungi</taxon>
        <taxon>Dikarya</taxon>
        <taxon>Ascomycota</taxon>
        <taxon>Pezizomycotina</taxon>
        <taxon>Sordariomycetes</taxon>
        <taxon>Hypocreomycetidae</taxon>
        <taxon>Hypocreales</taxon>
        <taxon>Nectriaceae</taxon>
        <taxon>Fusarium</taxon>
    </lineage>
</organism>
<evidence type="ECO:0000256" key="2">
    <source>
        <dbReference type="ARBA" id="ARBA00008807"/>
    </source>
</evidence>
<evidence type="ECO:0000256" key="5">
    <source>
        <dbReference type="ARBA" id="ARBA00022989"/>
    </source>
</evidence>
<feature type="compositionally biased region" description="Basic and acidic residues" evidence="7">
    <location>
        <begin position="20"/>
        <end position="39"/>
    </location>
</feature>
<protein>
    <submittedName>
        <fullName evidence="9">Oligopeptide transporter</fullName>
    </submittedName>
</protein>